<dbReference type="InterPro" id="IPR050312">
    <property type="entry name" value="IolE/XylAMocC-like"/>
</dbReference>
<dbReference type="GeneID" id="25276480"/>
<dbReference type="PANTHER" id="PTHR12110:SF21">
    <property type="entry name" value="XYLOSE ISOMERASE-LIKE TIM BARREL DOMAIN-CONTAINING PROTEIN"/>
    <property type="match status" value="1"/>
</dbReference>
<sequence>MPNRVLPVPRPVSWPLKSIDNEFGIATLSLGYGRKHSLKPRLQAAAKAGYKWIDLFDECWEAHLNEHGLNGQQPWEPTSENLQLARQLGDLVKSLGLRIICTQPLRKIEGAKDPQERRANLDLPPADPETPPLLPWSRAHRLFPFESGMGAYMPVELVAAAVLATGYQGPISLEIFSSVFDVSRDHVPVESARRGIVALTKLVDAIQRIPAFWNPSREVAIKELVQLYSSNRVSKSSL</sequence>
<protein>
    <submittedName>
        <fullName evidence="2">Uncharacterized protein</fullName>
    </submittedName>
</protein>
<dbReference type="AlphaFoldDB" id="A0A072PUL8"/>
<dbReference type="EMBL" id="AMGV01000001">
    <property type="protein sequence ID" value="KEF63556.1"/>
    <property type="molecule type" value="Genomic_DNA"/>
</dbReference>
<dbReference type="RefSeq" id="XP_013266146.1">
    <property type="nucleotide sequence ID" value="XM_013410692.1"/>
</dbReference>
<comment type="caution">
    <text evidence="2">The sequence shown here is derived from an EMBL/GenBank/DDBJ whole genome shotgun (WGS) entry which is preliminary data.</text>
</comment>
<dbReference type="STRING" id="1182545.A0A072PUL8"/>
<accession>A0A072PUL8</accession>
<dbReference type="VEuPathDB" id="FungiDB:A1O9_01534"/>
<organism evidence="2 3">
    <name type="scientific">Exophiala aquamarina CBS 119918</name>
    <dbReference type="NCBI Taxonomy" id="1182545"/>
    <lineage>
        <taxon>Eukaryota</taxon>
        <taxon>Fungi</taxon>
        <taxon>Dikarya</taxon>
        <taxon>Ascomycota</taxon>
        <taxon>Pezizomycotina</taxon>
        <taxon>Eurotiomycetes</taxon>
        <taxon>Chaetothyriomycetidae</taxon>
        <taxon>Chaetothyriales</taxon>
        <taxon>Herpotrichiellaceae</taxon>
        <taxon>Exophiala</taxon>
    </lineage>
</organism>
<proteinExistence type="predicted"/>
<dbReference type="PANTHER" id="PTHR12110">
    <property type="entry name" value="HYDROXYPYRUVATE ISOMERASE"/>
    <property type="match status" value="1"/>
</dbReference>
<name>A0A072PUL8_9EURO</name>
<gene>
    <name evidence="2" type="ORF">A1O9_01534</name>
</gene>
<dbReference type="SUPFAM" id="SSF51658">
    <property type="entry name" value="Xylose isomerase-like"/>
    <property type="match status" value="2"/>
</dbReference>
<dbReference type="HOGENOM" id="CLU_1165816_0_0_1"/>
<feature type="region of interest" description="Disordered" evidence="1">
    <location>
        <begin position="111"/>
        <end position="130"/>
    </location>
</feature>
<reference evidence="2 3" key="1">
    <citation type="submission" date="2013-03" db="EMBL/GenBank/DDBJ databases">
        <title>The Genome Sequence of Exophiala aquamarina CBS 119918.</title>
        <authorList>
            <consortium name="The Broad Institute Genomics Platform"/>
            <person name="Cuomo C."/>
            <person name="de Hoog S."/>
            <person name="Gorbushina A."/>
            <person name="Walker B."/>
            <person name="Young S.K."/>
            <person name="Zeng Q."/>
            <person name="Gargeya S."/>
            <person name="Fitzgerald M."/>
            <person name="Haas B."/>
            <person name="Abouelleil A."/>
            <person name="Allen A.W."/>
            <person name="Alvarado L."/>
            <person name="Arachchi H.M."/>
            <person name="Berlin A.M."/>
            <person name="Chapman S.B."/>
            <person name="Gainer-Dewar J."/>
            <person name="Goldberg J."/>
            <person name="Griggs A."/>
            <person name="Gujja S."/>
            <person name="Hansen M."/>
            <person name="Howarth C."/>
            <person name="Imamovic A."/>
            <person name="Ireland A."/>
            <person name="Larimer J."/>
            <person name="McCowan C."/>
            <person name="Murphy C."/>
            <person name="Pearson M."/>
            <person name="Poon T.W."/>
            <person name="Priest M."/>
            <person name="Roberts A."/>
            <person name="Saif S."/>
            <person name="Shea T."/>
            <person name="Sisk P."/>
            <person name="Sykes S."/>
            <person name="Wortman J."/>
            <person name="Nusbaum C."/>
            <person name="Birren B."/>
        </authorList>
    </citation>
    <scope>NUCLEOTIDE SEQUENCE [LARGE SCALE GENOMIC DNA]</scope>
    <source>
        <strain evidence="2 3">CBS 119918</strain>
    </source>
</reference>
<dbReference type="Gene3D" id="3.20.20.150">
    <property type="entry name" value="Divalent-metal-dependent TIM barrel enzymes"/>
    <property type="match status" value="2"/>
</dbReference>
<keyword evidence="3" id="KW-1185">Reference proteome</keyword>
<feature type="compositionally biased region" description="Basic and acidic residues" evidence="1">
    <location>
        <begin position="111"/>
        <end position="120"/>
    </location>
</feature>
<dbReference type="Proteomes" id="UP000027920">
    <property type="component" value="Unassembled WGS sequence"/>
</dbReference>
<evidence type="ECO:0000313" key="3">
    <source>
        <dbReference type="Proteomes" id="UP000027920"/>
    </source>
</evidence>
<evidence type="ECO:0000313" key="2">
    <source>
        <dbReference type="EMBL" id="KEF63556.1"/>
    </source>
</evidence>
<dbReference type="OrthoDB" id="5360893at2759"/>
<evidence type="ECO:0000256" key="1">
    <source>
        <dbReference type="SAM" id="MobiDB-lite"/>
    </source>
</evidence>
<dbReference type="InterPro" id="IPR036237">
    <property type="entry name" value="Xyl_isomerase-like_sf"/>
</dbReference>